<organism evidence="1 2">
    <name type="scientific">Pseudomonas fluorescens</name>
    <dbReference type="NCBI Taxonomy" id="294"/>
    <lineage>
        <taxon>Bacteria</taxon>
        <taxon>Pseudomonadati</taxon>
        <taxon>Pseudomonadota</taxon>
        <taxon>Gammaproteobacteria</taxon>
        <taxon>Pseudomonadales</taxon>
        <taxon>Pseudomonadaceae</taxon>
        <taxon>Pseudomonas</taxon>
    </lineage>
</organism>
<proteinExistence type="predicted"/>
<comment type="caution">
    <text evidence="1">The sequence shown here is derived from an EMBL/GenBank/DDBJ whole genome shotgun (WGS) entry which is preliminary data.</text>
</comment>
<accession>A0A109LM06</accession>
<evidence type="ECO:0000313" key="2">
    <source>
        <dbReference type="Proteomes" id="UP000061348"/>
    </source>
</evidence>
<reference evidence="1 2" key="1">
    <citation type="submission" date="2015-05" db="EMBL/GenBank/DDBJ databases">
        <title>A genomic and transcriptomic approach to investigate the blue pigment phenotype in Pseudomonas fluorescens.</title>
        <authorList>
            <person name="Andreani N.A."/>
            <person name="Cardazzo B."/>
        </authorList>
    </citation>
    <scope>NUCLEOTIDE SEQUENCE [LARGE SCALE GENOMIC DNA]</scope>
    <source>
        <strain evidence="1 2">Ps_22</strain>
    </source>
</reference>
<protein>
    <submittedName>
        <fullName evidence="1">Uncharacterized protein</fullName>
    </submittedName>
</protein>
<dbReference type="PATRIC" id="fig|294.194.peg.422"/>
<gene>
    <name evidence="1" type="ORF">PFLmoz3_00385</name>
</gene>
<sequence length="47" mass="5098">MPSGNFSALSLSNEGRRYHAIQIPRKLTENTQAIIGSAASWLPVSKV</sequence>
<dbReference type="EMBL" id="LCYA01000004">
    <property type="protein sequence ID" value="KWV89905.1"/>
    <property type="molecule type" value="Genomic_DNA"/>
</dbReference>
<dbReference type="Proteomes" id="UP000061348">
    <property type="component" value="Unassembled WGS sequence"/>
</dbReference>
<evidence type="ECO:0000313" key="1">
    <source>
        <dbReference type="EMBL" id="KWV89905.1"/>
    </source>
</evidence>
<dbReference type="AlphaFoldDB" id="A0A109LM06"/>
<name>A0A109LM06_PSEFL</name>